<sequence>MNFPTHPPQIPILTAALIASTLFYASPALSQEQESEAPAQASPAESSTVQTVLPDSEDAPPPQDRYKRFDDLSLKGWAITYPRVADTILADHGGVRDALADIGIGISPINTANFQYDFLQNDRGYKGPQLYNGQDITRTNTTVSLTATYDMGMIGIKGGQIATTFSLVDNSFPEVNGPKKLRIGRLHYYQSLFHDRVDFKVGYIDNTQEFLGINVGGNLATGNLGPQATIPFQLGLSYGGFAAPGFNARVKVGRHLYNKVGVQRSLPPGGATAENAVNPGGFRFHPPGTGVLVIDEVGFNSPAARGEKSIWIRGGGIYNTTKFDTFDGARSTNWATFIAGDKQITQPDPQKPARGVYVGATFNYAPPRQNLYTQYYEGRVYAVGMLKGRPFDLASLVTTFNKYSPAGLRTRTAQGEENYRATWALIASYAYRVRPGIYLQPGLGVTVHPTYSPRFGTALNGYLSLVTMF</sequence>
<keyword evidence="2" id="KW-0732">Signal</keyword>
<dbReference type="GO" id="GO:0008643">
    <property type="term" value="P:carbohydrate transport"/>
    <property type="evidence" value="ECO:0007669"/>
    <property type="project" value="InterPro"/>
</dbReference>
<evidence type="ECO:0000256" key="1">
    <source>
        <dbReference type="ARBA" id="ARBA00008769"/>
    </source>
</evidence>
<dbReference type="InterPro" id="IPR007049">
    <property type="entry name" value="Carb-sel_porin_OprB"/>
</dbReference>
<feature type="signal peptide" evidence="2">
    <location>
        <begin position="1"/>
        <end position="30"/>
    </location>
</feature>
<dbReference type="Proteomes" id="UP000094626">
    <property type="component" value="Plasmid pSA2"/>
</dbReference>
<geneLocation type="plasmid" evidence="4 5">
    <name>pSA2</name>
</geneLocation>
<dbReference type="PANTHER" id="PTHR37944">
    <property type="entry name" value="PORIN B"/>
    <property type="match status" value="1"/>
</dbReference>
<dbReference type="AlphaFoldDB" id="A0A1D8ADM8"/>
<gene>
    <name evidence="4" type="ORF">BES08_25220</name>
</gene>
<protein>
    <submittedName>
        <fullName evidence="4">Uncharacterized protein</fullName>
    </submittedName>
</protein>
<dbReference type="EMBL" id="CP017077">
    <property type="protein sequence ID" value="AOR80224.1"/>
    <property type="molecule type" value="Genomic_DNA"/>
</dbReference>
<evidence type="ECO:0000256" key="2">
    <source>
        <dbReference type="RuleBase" id="RU363072"/>
    </source>
</evidence>
<evidence type="ECO:0000313" key="4">
    <source>
        <dbReference type="EMBL" id="AOR80224.1"/>
    </source>
</evidence>
<feature type="compositionally biased region" description="Low complexity" evidence="3">
    <location>
        <begin position="31"/>
        <end position="47"/>
    </location>
</feature>
<keyword evidence="4" id="KW-0614">Plasmid</keyword>
<name>A0A1D8ADM8_9SPHN</name>
<comment type="similarity">
    <text evidence="1 2">Belongs to the OprB family.</text>
</comment>
<feature type="chain" id="PRO_5009026745" evidence="2">
    <location>
        <begin position="31"/>
        <end position="469"/>
    </location>
</feature>
<dbReference type="GO" id="GO:0016020">
    <property type="term" value="C:membrane"/>
    <property type="evidence" value="ECO:0007669"/>
    <property type="project" value="InterPro"/>
</dbReference>
<dbReference type="Gene3D" id="2.40.160.180">
    <property type="entry name" value="Carbohydrate-selective porin OprB"/>
    <property type="match status" value="1"/>
</dbReference>
<dbReference type="PANTHER" id="PTHR37944:SF1">
    <property type="entry name" value="PORIN B"/>
    <property type="match status" value="1"/>
</dbReference>
<dbReference type="InterPro" id="IPR038673">
    <property type="entry name" value="OprB_sf"/>
</dbReference>
<dbReference type="InterPro" id="IPR052932">
    <property type="entry name" value="OprB_Porin"/>
</dbReference>
<evidence type="ECO:0000313" key="5">
    <source>
        <dbReference type="Proteomes" id="UP000094626"/>
    </source>
</evidence>
<evidence type="ECO:0000256" key="3">
    <source>
        <dbReference type="SAM" id="MobiDB-lite"/>
    </source>
</evidence>
<organism evidence="4 5">
    <name type="scientific">Novosphingobium resinovorum</name>
    <dbReference type="NCBI Taxonomy" id="158500"/>
    <lineage>
        <taxon>Bacteria</taxon>
        <taxon>Pseudomonadati</taxon>
        <taxon>Pseudomonadota</taxon>
        <taxon>Alphaproteobacteria</taxon>
        <taxon>Sphingomonadales</taxon>
        <taxon>Sphingomonadaceae</taxon>
        <taxon>Novosphingobium</taxon>
    </lineage>
</organism>
<keyword evidence="5" id="KW-1185">Reference proteome</keyword>
<proteinExistence type="inferred from homology"/>
<dbReference type="KEGG" id="nre:BES08_25220"/>
<reference evidence="5" key="1">
    <citation type="journal article" date="2017" name="J. Biotechnol.">
        <title>Complete genome sequence of Novosphingobium resinovorum SA1, a versatile xenobiotic-degrading bacterium capable of utilizing sulfanilic acid.</title>
        <authorList>
            <person name="Hegedus B."/>
            <person name="Kos P.B."/>
            <person name="Balint B."/>
            <person name="Maroti G."/>
            <person name="Gan H.M."/>
            <person name="Perei K."/>
            <person name="Rakhely G."/>
        </authorList>
    </citation>
    <scope>NUCLEOTIDE SEQUENCE [LARGE SCALE GENOMIC DNA]</scope>
    <source>
        <strain evidence="5">SA1</strain>
    </source>
</reference>
<dbReference type="OrthoDB" id="177316at2"/>
<dbReference type="RefSeq" id="WP_069709637.1">
    <property type="nucleotide sequence ID" value="NZ_CP017077.1"/>
</dbReference>
<dbReference type="GO" id="GO:0015288">
    <property type="term" value="F:porin activity"/>
    <property type="evidence" value="ECO:0007669"/>
    <property type="project" value="InterPro"/>
</dbReference>
<feature type="region of interest" description="Disordered" evidence="3">
    <location>
        <begin position="31"/>
        <end position="67"/>
    </location>
</feature>
<dbReference type="Pfam" id="PF04966">
    <property type="entry name" value="OprB"/>
    <property type="match status" value="1"/>
</dbReference>
<accession>A0A1D8ADM8</accession>